<proteinExistence type="inferred from homology"/>
<dbReference type="InterPro" id="IPR051164">
    <property type="entry name" value="NmrA-like_oxidored"/>
</dbReference>
<dbReference type="InterPro" id="IPR036291">
    <property type="entry name" value="NAD(P)-bd_dom_sf"/>
</dbReference>
<keyword evidence="5" id="KW-1185">Reference proteome</keyword>
<dbReference type="AlphaFoldDB" id="A0A9P9A8S4"/>
<protein>
    <submittedName>
        <fullName evidence="4">NmrA family transcriptional regulator</fullName>
    </submittedName>
</protein>
<dbReference type="Proteomes" id="UP000770015">
    <property type="component" value="Unassembled WGS sequence"/>
</dbReference>
<dbReference type="OrthoDB" id="300709at2759"/>
<evidence type="ECO:0000256" key="2">
    <source>
        <dbReference type="ARBA" id="ARBA00022857"/>
    </source>
</evidence>
<dbReference type="GO" id="GO:0005634">
    <property type="term" value="C:nucleus"/>
    <property type="evidence" value="ECO:0007669"/>
    <property type="project" value="TreeGrafter"/>
</dbReference>
<dbReference type="PANTHER" id="PTHR42748:SF31">
    <property type="entry name" value="NMRA-LIKE DOMAIN-CONTAINING PROTEIN-RELATED"/>
    <property type="match status" value="1"/>
</dbReference>
<dbReference type="PANTHER" id="PTHR42748">
    <property type="entry name" value="NITROGEN METABOLITE REPRESSION PROTEIN NMRA FAMILY MEMBER"/>
    <property type="match status" value="1"/>
</dbReference>
<evidence type="ECO:0000259" key="3">
    <source>
        <dbReference type="Pfam" id="PF05368"/>
    </source>
</evidence>
<feature type="domain" description="NmrA-like" evidence="3">
    <location>
        <begin position="1"/>
        <end position="286"/>
    </location>
</feature>
<dbReference type="Gene3D" id="3.40.50.720">
    <property type="entry name" value="NAD(P)-binding Rossmann-like Domain"/>
    <property type="match status" value="1"/>
</dbReference>
<dbReference type="Gene3D" id="3.90.25.10">
    <property type="entry name" value="UDP-galactose 4-epimerase, domain 1"/>
    <property type="match status" value="1"/>
</dbReference>
<evidence type="ECO:0000313" key="5">
    <source>
        <dbReference type="Proteomes" id="UP000770015"/>
    </source>
</evidence>
<gene>
    <name evidence="4" type="ORF">F5X68DRAFT_242843</name>
</gene>
<organism evidence="4 5">
    <name type="scientific">Plectosphaerella plurivora</name>
    <dbReference type="NCBI Taxonomy" id="936078"/>
    <lineage>
        <taxon>Eukaryota</taxon>
        <taxon>Fungi</taxon>
        <taxon>Dikarya</taxon>
        <taxon>Ascomycota</taxon>
        <taxon>Pezizomycotina</taxon>
        <taxon>Sordariomycetes</taxon>
        <taxon>Hypocreomycetidae</taxon>
        <taxon>Glomerellales</taxon>
        <taxon>Plectosphaerellaceae</taxon>
        <taxon>Plectosphaerella</taxon>
    </lineage>
</organism>
<keyword evidence="2" id="KW-0521">NADP</keyword>
<dbReference type="InterPro" id="IPR008030">
    <property type="entry name" value="NmrA-like"/>
</dbReference>
<reference evidence="4" key="1">
    <citation type="journal article" date="2021" name="Nat. Commun.">
        <title>Genetic determinants of endophytism in the Arabidopsis root mycobiome.</title>
        <authorList>
            <person name="Mesny F."/>
            <person name="Miyauchi S."/>
            <person name="Thiergart T."/>
            <person name="Pickel B."/>
            <person name="Atanasova L."/>
            <person name="Karlsson M."/>
            <person name="Huettel B."/>
            <person name="Barry K.W."/>
            <person name="Haridas S."/>
            <person name="Chen C."/>
            <person name="Bauer D."/>
            <person name="Andreopoulos W."/>
            <person name="Pangilinan J."/>
            <person name="LaButti K."/>
            <person name="Riley R."/>
            <person name="Lipzen A."/>
            <person name="Clum A."/>
            <person name="Drula E."/>
            <person name="Henrissat B."/>
            <person name="Kohler A."/>
            <person name="Grigoriev I.V."/>
            <person name="Martin F.M."/>
            <person name="Hacquard S."/>
        </authorList>
    </citation>
    <scope>NUCLEOTIDE SEQUENCE</scope>
    <source>
        <strain evidence="4">MPI-SDFR-AT-0117</strain>
    </source>
</reference>
<dbReference type="CDD" id="cd05251">
    <property type="entry name" value="NmrA_like_SDR_a"/>
    <property type="match status" value="1"/>
</dbReference>
<comment type="similarity">
    <text evidence="1">Belongs to the NmrA-type oxidoreductase family.</text>
</comment>
<accession>A0A9P9A8S4</accession>
<evidence type="ECO:0000256" key="1">
    <source>
        <dbReference type="ARBA" id="ARBA00006328"/>
    </source>
</evidence>
<name>A0A9P9A8S4_9PEZI</name>
<dbReference type="EMBL" id="JAGSXJ010000018">
    <property type="protein sequence ID" value="KAH6682211.1"/>
    <property type="molecule type" value="Genomic_DNA"/>
</dbReference>
<dbReference type="Pfam" id="PF05368">
    <property type="entry name" value="NmrA"/>
    <property type="match status" value="1"/>
</dbReference>
<evidence type="ECO:0000313" key="4">
    <source>
        <dbReference type="EMBL" id="KAH6682211.1"/>
    </source>
</evidence>
<sequence length="308" mass="33063">MSKLLTVFGATGNQGGSVIDAVLANPVLSKEFTIRGITRDASKAAAKDLASKGVEIVTADLASAESVAAAVAGSHTIFLVTSPNFANPAASPERIHGKIVADAAVASNVKHLIYSSLLHVTKETGGRLSHVVHFDQKADVEEYIRSKPIRSTFVLPGYFMSNFSQMMQKGPDGAFTLAYPVSADAQFPLFDAKGDTGKFVAAVLSDPETTYGQQVLAASGYYTPKRILSEFEEVTGQKANFYAIDADTYKSYLPPSMAQEMLENHLFVEDPGYFKGLSLDASEKLLADAGTPATSWKEFLEKNQADFQ</sequence>
<dbReference type="SUPFAM" id="SSF51735">
    <property type="entry name" value="NAD(P)-binding Rossmann-fold domains"/>
    <property type="match status" value="1"/>
</dbReference>
<comment type="caution">
    <text evidence="4">The sequence shown here is derived from an EMBL/GenBank/DDBJ whole genome shotgun (WGS) entry which is preliminary data.</text>
</comment>